<proteinExistence type="predicted"/>
<dbReference type="Proteomes" id="UP000232722">
    <property type="component" value="Unassembled WGS sequence"/>
</dbReference>
<reference evidence="2 3" key="1">
    <citation type="submission" date="2016-04" db="EMBL/GenBank/DDBJ databases">
        <title>Genome analyses suggest a sexual origin of heterokaryosis in a supposedly ancient asexual fungus.</title>
        <authorList>
            <person name="Ropars J."/>
            <person name="Sedzielewska K."/>
            <person name="Noel J."/>
            <person name="Charron P."/>
            <person name="Farinelli L."/>
            <person name="Marton T."/>
            <person name="Kruger M."/>
            <person name="Pelin A."/>
            <person name="Brachmann A."/>
            <person name="Corradi N."/>
        </authorList>
    </citation>
    <scope>NUCLEOTIDE SEQUENCE [LARGE SCALE GENOMIC DNA]</scope>
    <source>
        <strain evidence="2 3">A5</strain>
    </source>
</reference>
<accession>A0A2N0NB98</accession>
<dbReference type="VEuPathDB" id="FungiDB:RhiirA1_459127"/>
<evidence type="ECO:0000313" key="2">
    <source>
        <dbReference type="EMBL" id="PKB91850.1"/>
    </source>
</evidence>
<reference evidence="2 3" key="2">
    <citation type="submission" date="2017-09" db="EMBL/GenBank/DDBJ databases">
        <title>Extensive intraspecific genome diversity in a model arbuscular mycorrhizal fungus.</title>
        <authorList>
            <person name="Chen E.C."/>
            <person name="Morin E."/>
            <person name="Beaudet D."/>
            <person name="Noel J."/>
            <person name="Ndikumana S."/>
            <person name="Charron P."/>
            <person name="St-Onge C."/>
            <person name="Giorgi J."/>
            <person name="Grigoriev I.V."/>
            <person name="Roux C."/>
            <person name="Martin F.M."/>
            <person name="Corradi N."/>
        </authorList>
    </citation>
    <scope>NUCLEOTIDE SEQUENCE [LARGE SCALE GENOMIC DNA]</scope>
    <source>
        <strain evidence="2 3">A5</strain>
    </source>
</reference>
<evidence type="ECO:0000313" key="3">
    <source>
        <dbReference type="Proteomes" id="UP000232722"/>
    </source>
</evidence>
<evidence type="ECO:0000256" key="1">
    <source>
        <dbReference type="SAM" id="Coils"/>
    </source>
</evidence>
<dbReference type="AlphaFoldDB" id="A0A2N0NB98"/>
<dbReference type="InterPro" id="IPR036691">
    <property type="entry name" value="Endo/exonu/phosph_ase_sf"/>
</dbReference>
<feature type="non-terminal residue" evidence="2">
    <location>
        <position position="1"/>
    </location>
</feature>
<name>A0A2N0NB98_9GLOM</name>
<sequence>SRDHSSRIDYIFTSEGILGQILSHEVLDIEDFTTDHKALTIKIELKESIDLNRKEYFKQIKAELKRIKLETEDWEIIAERFDDKLLDITENDINREEMWETMVAIYEEQKTNRINELKEIREKEKEKENEEQQKTEERILDLLIKETRNNQIN</sequence>
<comment type="caution">
    <text evidence="2">The sequence shown here is derived from an EMBL/GenBank/DDBJ whole genome shotgun (WGS) entry which is preliminary data.</text>
</comment>
<dbReference type="SUPFAM" id="SSF56219">
    <property type="entry name" value="DNase I-like"/>
    <property type="match status" value="1"/>
</dbReference>
<keyword evidence="1" id="KW-0175">Coiled coil</keyword>
<evidence type="ECO:0008006" key="4">
    <source>
        <dbReference type="Google" id="ProtNLM"/>
    </source>
</evidence>
<feature type="coiled-coil region" evidence="1">
    <location>
        <begin position="103"/>
        <end position="145"/>
    </location>
</feature>
<dbReference type="EMBL" id="LLXJ01013529">
    <property type="protein sequence ID" value="PKB91850.1"/>
    <property type="molecule type" value="Genomic_DNA"/>
</dbReference>
<gene>
    <name evidence="2" type="ORF">RhiirA5_447287</name>
</gene>
<protein>
    <recommendedName>
        <fullName evidence="4">Endonuclease/exonuclease/phosphatase domain-containing protein</fullName>
    </recommendedName>
</protein>
<organism evidence="2 3">
    <name type="scientific">Rhizophagus irregularis</name>
    <dbReference type="NCBI Taxonomy" id="588596"/>
    <lineage>
        <taxon>Eukaryota</taxon>
        <taxon>Fungi</taxon>
        <taxon>Fungi incertae sedis</taxon>
        <taxon>Mucoromycota</taxon>
        <taxon>Glomeromycotina</taxon>
        <taxon>Glomeromycetes</taxon>
        <taxon>Glomerales</taxon>
        <taxon>Glomeraceae</taxon>
        <taxon>Rhizophagus</taxon>
    </lineage>
</organism>